<evidence type="ECO:0000313" key="4">
    <source>
        <dbReference type="EMBL" id="MBD3145401.1"/>
    </source>
</evidence>
<dbReference type="InterPro" id="IPR000683">
    <property type="entry name" value="Gfo/Idh/MocA-like_OxRdtase_N"/>
</dbReference>
<keyword evidence="2" id="KW-1133">Transmembrane helix</keyword>
<gene>
    <name evidence="4" type="ORF">IEQ31_19725</name>
</gene>
<keyword evidence="5" id="KW-1185">Reference proteome</keyword>
<protein>
    <submittedName>
        <fullName evidence="4">Gfo/Idh/MocA family oxidoreductase</fullName>
    </submittedName>
</protein>
<dbReference type="InterPro" id="IPR036291">
    <property type="entry name" value="NAD(P)-bd_dom_sf"/>
</dbReference>
<dbReference type="Pfam" id="PF01408">
    <property type="entry name" value="GFO_IDH_MocA"/>
    <property type="match status" value="1"/>
</dbReference>
<dbReference type="Gene3D" id="3.40.50.720">
    <property type="entry name" value="NAD(P)-binding Rossmann-like Domain"/>
    <property type="match status" value="1"/>
</dbReference>
<evidence type="ECO:0000256" key="2">
    <source>
        <dbReference type="SAM" id="Phobius"/>
    </source>
</evidence>
<dbReference type="Gene3D" id="3.30.360.10">
    <property type="entry name" value="Dihydrodipicolinate Reductase, domain 2"/>
    <property type="match status" value="1"/>
</dbReference>
<dbReference type="EMBL" id="JACXRZ010000014">
    <property type="protein sequence ID" value="MBD3145401.1"/>
    <property type="molecule type" value="Genomic_DNA"/>
</dbReference>
<feature type="transmembrane region" description="Helical" evidence="2">
    <location>
        <begin position="21"/>
        <end position="39"/>
    </location>
</feature>
<feature type="domain" description="Gfo/Idh/MocA-like oxidoreductase N-terminal" evidence="3">
    <location>
        <begin position="19"/>
        <end position="120"/>
    </location>
</feature>
<dbReference type="SUPFAM" id="SSF51735">
    <property type="entry name" value="NAD(P)-binding Rossmann-fold domains"/>
    <property type="match status" value="1"/>
</dbReference>
<evidence type="ECO:0000256" key="1">
    <source>
        <dbReference type="SAM" id="MobiDB-lite"/>
    </source>
</evidence>
<dbReference type="InterPro" id="IPR051450">
    <property type="entry name" value="Gfo/Idh/MocA_Oxidoreductases"/>
</dbReference>
<accession>A0ABR8L367</accession>
<name>A0ABR8L367_9ACTN</name>
<comment type="caution">
    <text evidence="4">The sequence shown here is derived from an EMBL/GenBank/DDBJ whole genome shotgun (WGS) entry which is preliminary data.</text>
</comment>
<reference evidence="4 5" key="1">
    <citation type="submission" date="2020-09" db="EMBL/GenBank/DDBJ databases">
        <title>Actinomycete isolated from the Camponotus japonicus Mayr.</title>
        <authorList>
            <person name="Gong X."/>
        </authorList>
    </citation>
    <scope>NUCLEOTIDE SEQUENCE [LARGE SCALE GENOMIC DNA]</scope>
    <source>
        <strain evidence="4 5">2C-HV3</strain>
    </source>
</reference>
<keyword evidence="2" id="KW-0472">Membrane</keyword>
<sequence>MGRCRAGRRAEEGEDVETVKVGIAGLGVIAQVVYLPLLARRRDLFRIAAVCDLDRGHAETVGREAGVPAYDDPSAMLDKGGFDALIVLTPGSHGPLVRAALERGLWVLCEKPLAYSRAELSGFSGERLMTGYMKQYDPASQRLLEALHEAGGPEVVRHLDATVLHPSEESQLLFARARAGHPAPERVAPYAEADERALTVALGTSSERLRRLYAEVLLSSLCHELSLIRLFTGSPDTVDHVAVWPVEAFPPSLEVSGTLGGECSGRYGIRWHYLPSYPAYHEVMTLHHEHGSLELRFPSPYLLNAPTRLTVTSRIGTTERTVVNEDVAEAFERQLRAFHRFVTQEEPPLTGLGGALEDIVTAQRIVHRYARWAGIPIGGECAQEVDGALREPAAGTGSGYAEEDGSGSSGHAEESLSR</sequence>
<dbReference type="Proteomes" id="UP000653231">
    <property type="component" value="Unassembled WGS sequence"/>
</dbReference>
<organism evidence="4 5">
    <name type="scientific">Microbispora bryophytorum subsp. camponoti</name>
    <dbReference type="NCBI Taxonomy" id="1677852"/>
    <lineage>
        <taxon>Bacteria</taxon>
        <taxon>Bacillati</taxon>
        <taxon>Actinomycetota</taxon>
        <taxon>Actinomycetes</taxon>
        <taxon>Streptosporangiales</taxon>
        <taxon>Streptosporangiaceae</taxon>
        <taxon>Microbispora</taxon>
    </lineage>
</organism>
<keyword evidence="2" id="KW-0812">Transmembrane</keyword>
<feature type="region of interest" description="Disordered" evidence="1">
    <location>
        <begin position="388"/>
        <end position="418"/>
    </location>
</feature>
<evidence type="ECO:0000259" key="3">
    <source>
        <dbReference type="Pfam" id="PF01408"/>
    </source>
</evidence>
<evidence type="ECO:0000313" key="5">
    <source>
        <dbReference type="Proteomes" id="UP000653231"/>
    </source>
</evidence>
<dbReference type="PANTHER" id="PTHR43377">
    <property type="entry name" value="BILIVERDIN REDUCTASE A"/>
    <property type="match status" value="1"/>
</dbReference>
<proteinExistence type="predicted"/>
<dbReference type="PANTHER" id="PTHR43377:SF1">
    <property type="entry name" value="BILIVERDIN REDUCTASE A"/>
    <property type="match status" value="1"/>
</dbReference>